<protein>
    <recommendedName>
        <fullName evidence="3">Transposase</fullName>
    </recommendedName>
</protein>
<organism evidence="1 2">
    <name type="scientific">Colletotrichum destructivum</name>
    <dbReference type="NCBI Taxonomy" id="34406"/>
    <lineage>
        <taxon>Eukaryota</taxon>
        <taxon>Fungi</taxon>
        <taxon>Dikarya</taxon>
        <taxon>Ascomycota</taxon>
        <taxon>Pezizomycotina</taxon>
        <taxon>Sordariomycetes</taxon>
        <taxon>Hypocreomycetidae</taxon>
        <taxon>Glomerellales</taxon>
        <taxon>Glomerellaceae</taxon>
        <taxon>Colletotrichum</taxon>
        <taxon>Colletotrichum destructivum species complex</taxon>
    </lineage>
</organism>
<dbReference type="AlphaFoldDB" id="A0AAX4J4Q4"/>
<dbReference type="Proteomes" id="UP001322277">
    <property type="component" value="Chromosome 11"/>
</dbReference>
<evidence type="ECO:0008006" key="3">
    <source>
        <dbReference type="Google" id="ProtNLM"/>
    </source>
</evidence>
<accession>A0AAX4J4Q4</accession>
<dbReference type="RefSeq" id="XP_062787572.1">
    <property type="nucleotide sequence ID" value="XM_062931521.1"/>
</dbReference>
<evidence type="ECO:0000313" key="2">
    <source>
        <dbReference type="Proteomes" id="UP001322277"/>
    </source>
</evidence>
<keyword evidence="2" id="KW-1185">Reference proteome</keyword>
<dbReference type="GeneID" id="87951865"/>
<gene>
    <name evidence="1" type="ORF">CDEST_15365</name>
</gene>
<evidence type="ECO:0000313" key="1">
    <source>
        <dbReference type="EMBL" id="WQF90351.1"/>
    </source>
</evidence>
<dbReference type="KEGG" id="cdet:87951865"/>
<name>A0AAX4J4Q4_9PEZI</name>
<sequence length="140" mass="16054">MSSNLSQDRVELLLQRYQQANRITTPMLSSWAAPETDTRARAIFRTAGCSTWLAIFVTERDAGNGDTFEGKKDCKKLVEDLNGMPDEQISELAQDLNRTMLARNEVGLFERFQKKVNRLKTPTLQRKRPRKFQATSVNFV</sequence>
<reference evidence="2" key="1">
    <citation type="journal article" date="2023" name="bioRxiv">
        <title>Complete genome of the Medicago anthracnose fungus, Colletotrichum destructivum, reveals a mini-chromosome-like region within a core chromosome.</title>
        <authorList>
            <person name="Lapalu N."/>
            <person name="Simon A."/>
            <person name="Lu A."/>
            <person name="Plaumann P.-L."/>
            <person name="Amselem J."/>
            <person name="Pigne S."/>
            <person name="Auger A."/>
            <person name="Koch C."/>
            <person name="Dallery J.-F."/>
            <person name="O'Connell R.J."/>
        </authorList>
    </citation>
    <scope>NUCLEOTIDE SEQUENCE [LARGE SCALE GENOMIC DNA]</scope>
    <source>
        <strain evidence="2">CBS 520.97</strain>
    </source>
</reference>
<proteinExistence type="predicted"/>
<dbReference type="EMBL" id="CP137315">
    <property type="protein sequence ID" value="WQF90351.1"/>
    <property type="molecule type" value="Genomic_DNA"/>
</dbReference>